<dbReference type="PROSITE" id="PS51257">
    <property type="entry name" value="PROKAR_LIPOPROTEIN"/>
    <property type="match status" value="1"/>
</dbReference>
<comment type="caution">
    <text evidence="2">The sequence shown here is derived from an EMBL/GenBank/DDBJ whole genome shotgun (WGS) entry which is preliminary data.</text>
</comment>
<feature type="transmembrane region" description="Helical" evidence="1">
    <location>
        <begin position="12"/>
        <end position="35"/>
    </location>
</feature>
<feature type="transmembrane region" description="Helical" evidence="1">
    <location>
        <begin position="111"/>
        <end position="137"/>
    </location>
</feature>
<feature type="transmembrane region" description="Helical" evidence="1">
    <location>
        <begin position="199"/>
        <end position="221"/>
    </location>
</feature>
<dbReference type="Proteomes" id="UP000824136">
    <property type="component" value="Unassembled WGS sequence"/>
</dbReference>
<accession>A0A9D1GTH2</accession>
<gene>
    <name evidence="2" type="ORF">IAC39_03405</name>
</gene>
<feature type="transmembrane region" description="Helical" evidence="1">
    <location>
        <begin position="228"/>
        <end position="246"/>
    </location>
</feature>
<dbReference type="AlphaFoldDB" id="A0A9D1GTH2"/>
<organism evidence="2 3">
    <name type="scientific">Candidatus Faeciplasma pullistercoris</name>
    <dbReference type="NCBI Taxonomy" id="2840800"/>
    <lineage>
        <taxon>Bacteria</taxon>
        <taxon>Bacillati</taxon>
        <taxon>Bacillota</taxon>
        <taxon>Clostridia</taxon>
        <taxon>Eubacteriales</taxon>
        <taxon>Oscillospiraceae</taxon>
        <taxon>Oscillospiraceae incertae sedis</taxon>
        <taxon>Candidatus Faeciplasma</taxon>
    </lineage>
</organism>
<evidence type="ECO:0000313" key="2">
    <source>
        <dbReference type="EMBL" id="HIT58744.1"/>
    </source>
</evidence>
<feature type="transmembrane region" description="Helical" evidence="1">
    <location>
        <begin position="62"/>
        <end position="91"/>
    </location>
</feature>
<reference evidence="2" key="1">
    <citation type="submission" date="2020-10" db="EMBL/GenBank/DDBJ databases">
        <authorList>
            <person name="Gilroy R."/>
        </authorList>
    </citation>
    <scope>NUCLEOTIDE SEQUENCE</scope>
    <source>
        <strain evidence="2">CHK33-4379</strain>
    </source>
</reference>
<dbReference type="EMBL" id="DVLL01000013">
    <property type="protein sequence ID" value="HIT58744.1"/>
    <property type="molecule type" value="Genomic_DNA"/>
</dbReference>
<reference evidence="2" key="2">
    <citation type="journal article" date="2021" name="PeerJ">
        <title>Extensive microbial diversity within the chicken gut microbiome revealed by metagenomics and culture.</title>
        <authorList>
            <person name="Gilroy R."/>
            <person name="Ravi A."/>
            <person name="Getino M."/>
            <person name="Pursley I."/>
            <person name="Horton D.L."/>
            <person name="Alikhan N.F."/>
            <person name="Baker D."/>
            <person name="Gharbi K."/>
            <person name="Hall N."/>
            <person name="Watson M."/>
            <person name="Adriaenssens E.M."/>
            <person name="Foster-Nyarko E."/>
            <person name="Jarju S."/>
            <person name="Secka A."/>
            <person name="Antonio M."/>
            <person name="Oren A."/>
            <person name="Chaudhuri R.R."/>
            <person name="La Ragione R."/>
            <person name="Hildebrand F."/>
            <person name="Pallen M.J."/>
        </authorList>
    </citation>
    <scope>NUCLEOTIDE SEQUENCE</scope>
    <source>
        <strain evidence="2">CHK33-4379</strain>
    </source>
</reference>
<keyword evidence="1" id="KW-0812">Transmembrane</keyword>
<feature type="transmembrane region" description="Helical" evidence="1">
    <location>
        <begin position="149"/>
        <end position="174"/>
    </location>
</feature>
<sequence>MSPREYIMRSPLLWASSALLLVSCVFSAISIATIFSPDGIKNITDAVENSGINSGSSINSYIAIHIIICVMAFIVPAVYSVGIFSLLLPYATSGGNKLNTSGVSLIDWLNHALHIACKVAVVALSALFAFRIVMFLYACYKSRYSNGMVYSALAVIFGEAVLALITAGLIFWVYKLSYAWVDDVAAIKSYVVSDQPAGWFSRFVCYSTLAMAVVSAVGAVYQRYQLSSAVALGLICIACVAGWIFLRQLAVKSEEWVYERKMNKSDTAA</sequence>
<protein>
    <submittedName>
        <fullName evidence="2">Uncharacterized protein</fullName>
    </submittedName>
</protein>
<name>A0A9D1GTH2_9FIRM</name>
<evidence type="ECO:0000313" key="3">
    <source>
        <dbReference type="Proteomes" id="UP000824136"/>
    </source>
</evidence>
<keyword evidence="1" id="KW-1133">Transmembrane helix</keyword>
<evidence type="ECO:0000256" key="1">
    <source>
        <dbReference type="SAM" id="Phobius"/>
    </source>
</evidence>
<proteinExistence type="predicted"/>
<keyword evidence="1" id="KW-0472">Membrane</keyword>